<dbReference type="SUPFAM" id="SSF54160">
    <property type="entry name" value="Chromo domain-like"/>
    <property type="match status" value="1"/>
</dbReference>
<dbReference type="OrthoDB" id="7866938at2759"/>
<dbReference type="Pfam" id="PF01393">
    <property type="entry name" value="Chromo_shadow"/>
    <property type="match status" value="1"/>
</dbReference>
<dbReference type="KEGG" id="dvi:6625938"/>
<comment type="subcellular location">
    <subcellularLocation>
        <location evidence="1">Nucleus</location>
    </subcellularLocation>
</comment>
<name>B4LPK4_DROVI</name>
<reference evidence="5 6" key="1">
    <citation type="journal article" date="2007" name="Nature">
        <title>Evolution of genes and genomes on the Drosophila phylogeny.</title>
        <authorList>
            <consortium name="Drosophila 12 Genomes Consortium"/>
            <person name="Clark A.G."/>
            <person name="Eisen M.B."/>
            <person name="Smith D.R."/>
            <person name="Bergman C.M."/>
            <person name="Oliver B."/>
            <person name="Markow T.A."/>
            <person name="Kaufman T.C."/>
            <person name="Kellis M."/>
            <person name="Gelbart W."/>
            <person name="Iyer V.N."/>
            <person name="Pollard D.A."/>
            <person name="Sackton T.B."/>
            <person name="Larracuente A.M."/>
            <person name="Singh N.D."/>
            <person name="Abad J.P."/>
            <person name="Abt D.N."/>
            <person name="Adryan B."/>
            <person name="Aguade M."/>
            <person name="Akashi H."/>
            <person name="Anderson W.W."/>
            <person name="Aquadro C.F."/>
            <person name="Ardell D.H."/>
            <person name="Arguello R."/>
            <person name="Artieri C.G."/>
            <person name="Barbash D.A."/>
            <person name="Barker D."/>
            <person name="Barsanti P."/>
            <person name="Batterham P."/>
            <person name="Batzoglou S."/>
            <person name="Begun D."/>
            <person name="Bhutkar A."/>
            <person name="Blanco E."/>
            <person name="Bosak S.A."/>
            <person name="Bradley R.K."/>
            <person name="Brand A.D."/>
            <person name="Brent M.R."/>
            <person name="Brooks A.N."/>
            <person name="Brown R.H."/>
            <person name="Butlin R.K."/>
            <person name="Caggese C."/>
            <person name="Calvi B.R."/>
            <person name="Bernardo de Carvalho A."/>
            <person name="Caspi A."/>
            <person name="Castrezana S."/>
            <person name="Celniker S.E."/>
            <person name="Chang J.L."/>
            <person name="Chapple C."/>
            <person name="Chatterji S."/>
            <person name="Chinwalla A."/>
            <person name="Civetta A."/>
            <person name="Clifton S.W."/>
            <person name="Comeron J.M."/>
            <person name="Costello J.C."/>
            <person name="Coyne J.A."/>
            <person name="Daub J."/>
            <person name="David R.G."/>
            <person name="Delcher A.L."/>
            <person name="Delehaunty K."/>
            <person name="Do C.B."/>
            <person name="Ebling H."/>
            <person name="Edwards K."/>
            <person name="Eickbush T."/>
            <person name="Evans J.D."/>
            <person name="Filipski A."/>
            <person name="Findeiss S."/>
            <person name="Freyhult E."/>
            <person name="Fulton L."/>
            <person name="Fulton R."/>
            <person name="Garcia A.C."/>
            <person name="Gardiner A."/>
            <person name="Garfield D.A."/>
            <person name="Garvin B.E."/>
            <person name="Gibson G."/>
            <person name="Gilbert D."/>
            <person name="Gnerre S."/>
            <person name="Godfrey J."/>
            <person name="Good R."/>
            <person name="Gotea V."/>
            <person name="Gravely B."/>
            <person name="Greenberg A.J."/>
            <person name="Griffiths-Jones S."/>
            <person name="Gross S."/>
            <person name="Guigo R."/>
            <person name="Gustafson E.A."/>
            <person name="Haerty W."/>
            <person name="Hahn M.W."/>
            <person name="Halligan D.L."/>
            <person name="Halpern A.L."/>
            <person name="Halter G.M."/>
            <person name="Han M.V."/>
            <person name="Heger A."/>
            <person name="Hillier L."/>
            <person name="Hinrichs A.S."/>
            <person name="Holmes I."/>
            <person name="Hoskins R.A."/>
            <person name="Hubisz M.J."/>
            <person name="Hultmark D."/>
            <person name="Huntley M.A."/>
            <person name="Jaffe D.B."/>
            <person name="Jagadeeshan S."/>
            <person name="Jeck W.R."/>
            <person name="Johnson J."/>
            <person name="Jones C.D."/>
            <person name="Jordan W.C."/>
            <person name="Karpen G.H."/>
            <person name="Kataoka E."/>
            <person name="Keightley P.D."/>
            <person name="Kheradpour P."/>
            <person name="Kirkness E.F."/>
            <person name="Koerich L.B."/>
            <person name="Kristiansen K."/>
            <person name="Kudrna D."/>
            <person name="Kulathinal R.J."/>
            <person name="Kumar S."/>
            <person name="Kwok R."/>
            <person name="Lander E."/>
            <person name="Langley C.H."/>
            <person name="Lapoint R."/>
            <person name="Lazzaro B.P."/>
            <person name="Lee S.J."/>
            <person name="Levesque L."/>
            <person name="Li R."/>
            <person name="Lin C.F."/>
            <person name="Lin M.F."/>
            <person name="Lindblad-Toh K."/>
            <person name="Llopart A."/>
            <person name="Long M."/>
            <person name="Low L."/>
            <person name="Lozovsky E."/>
            <person name="Lu J."/>
            <person name="Luo M."/>
            <person name="Machado C.A."/>
            <person name="Makalowski W."/>
            <person name="Marzo M."/>
            <person name="Matsuda M."/>
            <person name="Matzkin L."/>
            <person name="McAllister B."/>
            <person name="McBride C.S."/>
            <person name="McKernan B."/>
            <person name="McKernan K."/>
            <person name="Mendez-Lago M."/>
            <person name="Minx P."/>
            <person name="Mollenhauer M.U."/>
            <person name="Montooth K."/>
            <person name="Mount S.M."/>
            <person name="Mu X."/>
            <person name="Myers E."/>
            <person name="Negre B."/>
            <person name="Newfeld S."/>
            <person name="Nielsen R."/>
            <person name="Noor M.A."/>
            <person name="O'Grady P."/>
            <person name="Pachter L."/>
            <person name="Papaceit M."/>
            <person name="Parisi M.J."/>
            <person name="Parisi M."/>
            <person name="Parts L."/>
            <person name="Pedersen J.S."/>
            <person name="Pesole G."/>
            <person name="Phillippy A.M."/>
            <person name="Ponting C.P."/>
            <person name="Pop M."/>
            <person name="Porcelli D."/>
            <person name="Powell J.R."/>
            <person name="Prohaska S."/>
            <person name="Pruitt K."/>
            <person name="Puig M."/>
            <person name="Quesneville H."/>
            <person name="Ram K.R."/>
            <person name="Rand D."/>
            <person name="Rasmussen M.D."/>
            <person name="Reed L.K."/>
            <person name="Reenan R."/>
            <person name="Reily A."/>
            <person name="Remington K.A."/>
            <person name="Rieger T.T."/>
            <person name="Ritchie M.G."/>
            <person name="Robin C."/>
            <person name="Rogers Y.H."/>
            <person name="Rohde C."/>
            <person name="Rozas J."/>
            <person name="Rubenfield M.J."/>
            <person name="Ruiz A."/>
            <person name="Russo S."/>
            <person name="Salzberg S.L."/>
            <person name="Sanchez-Gracia A."/>
            <person name="Saranga D.J."/>
            <person name="Sato H."/>
            <person name="Schaeffer S.W."/>
            <person name="Schatz M.C."/>
            <person name="Schlenke T."/>
            <person name="Schwartz R."/>
            <person name="Segarra C."/>
            <person name="Singh R.S."/>
            <person name="Sirot L."/>
            <person name="Sirota M."/>
            <person name="Sisneros N.B."/>
            <person name="Smith C.D."/>
            <person name="Smith T.F."/>
            <person name="Spieth J."/>
            <person name="Stage D.E."/>
            <person name="Stark A."/>
            <person name="Stephan W."/>
            <person name="Strausberg R.L."/>
            <person name="Strempel S."/>
            <person name="Sturgill D."/>
            <person name="Sutton G."/>
            <person name="Sutton G.G."/>
            <person name="Tao W."/>
            <person name="Teichmann S."/>
            <person name="Tobari Y.N."/>
            <person name="Tomimura Y."/>
            <person name="Tsolas J.M."/>
            <person name="Valente V.L."/>
            <person name="Venter E."/>
            <person name="Venter J.C."/>
            <person name="Vicario S."/>
            <person name="Vieira F.G."/>
            <person name="Vilella A.J."/>
            <person name="Villasante A."/>
            <person name="Walenz B."/>
            <person name="Wang J."/>
            <person name="Wasserman M."/>
            <person name="Watts T."/>
            <person name="Wilson D."/>
            <person name="Wilson R.K."/>
            <person name="Wing R.A."/>
            <person name="Wolfner M.F."/>
            <person name="Wong A."/>
            <person name="Wong G.K."/>
            <person name="Wu C.I."/>
            <person name="Wu G."/>
            <person name="Yamamoto D."/>
            <person name="Yang H.P."/>
            <person name="Yang S.P."/>
            <person name="Yorke J.A."/>
            <person name="Yoshida K."/>
            <person name="Zdobnov E."/>
            <person name="Zhang P."/>
            <person name="Zhang Y."/>
            <person name="Zimin A.V."/>
            <person name="Baldwin J."/>
            <person name="Abdouelleil A."/>
            <person name="Abdulkadir J."/>
            <person name="Abebe A."/>
            <person name="Abera B."/>
            <person name="Abreu J."/>
            <person name="Acer S.C."/>
            <person name="Aftuck L."/>
            <person name="Alexander A."/>
            <person name="An P."/>
            <person name="Anderson E."/>
            <person name="Anderson S."/>
            <person name="Arachi H."/>
            <person name="Azer M."/>
            <person name="Bachantsang P."/>
            <person name="Barry A."/>
            <person name="Bayul T."/>
            <person name="Berlin A."/>
            <person name="Bessette D."/>
            <person name="Bloom T."/>
            <person name="Blye J."/>
            <person name="Boguslavskiy L."/>
            <person name="Bonnet C."/>
            <person name="Boukhgalter B."/>
            <person name="Bourzgui I."/>
            <person name="Brown A."/>
            <person name="Cahill P."/>
            <person name="Channer S."/>
            <person name="Cheshatsang Y."/>
            <person name="Chuda L."/>
            <person name="Citroen M."/>
            <person name="Collymore A."/>
            <person name="Cooke P."/>
            <person name="Costello M."/>
            <person name="D'Aco K."/>
            <person name="Daza R."/>
            <person name="De Haan G."/>
            <person name="DeGray S."/>
            <person name="DeMaso C."/>
            <person name="Dhargay N."/>
            <person name="Dooley K."/>
            <person name="Dooley E."/>
            <person name="Doricent M."/>
            <person name="Dorje P."/>
            <person name="Dorjee K."/>
            <person name="Dupes A."/>
            <person name="Elong R."/>
            <person name="Falk J."/>
            <person name="Farina A."/>
            <person name="Faro S."/>
            <person name="Ferguson D."/>
            <person name="Fisher S."/>
            <person name="Foley C.D."/>
            <person name="Franke A."/>
            <person name="Friedrich D."/>
            <person name="Gadbois L."/>
            <person name="Gearin G."/>
            <person name="Gearin C.R."/>
            <person name="Giannoukos G."/>
            <person name="Goode T."/>
            <person name="Graham J."/>
            <person name="Grandbois E."/>
            <person name="Grewal S."/>
            <person name="Gyaltsen K."/>
            <person name="Hafez N."/>
            <person name="Hagos B."/>
            <person name="Hall J."/>
            <person name="Henson C."/>
            <person name="Hollinger A."/>
            <person name="Honan T."/>
            <person name="Huard M.D."/>
            <person name="Hughes L."/>
            <person name="Hurhula B."/>
            <person name="Husby M.E."/>
            <person name="Kamat A."/>
            <person name="Kanga B."/>
            <person name="Kashin S."/>
            <person name="Khazanovich D."/>
            <person name="Kisner P."/>
            <person name="Lance K."/>
            <person name="Lara M."/>
            <person name="Lee W."/>
            <person name="Lennon N."/>
            <person name="Letendre F."/>
            <person name="LeVine R."/>
            <person name="Lipovsky A."/>
            <person name="Liu X."/>
            <person name="Liu J."/>
            <person name="Liu S."/>
            <person name="Lokyitsang T."/>
            <person name="Lokyitsang Y."/>
            <person name="Lubonja R."/>
            <person name="Lui A."/>
            <person name="MacDonald P."/>
            <person name="Magnisalis V."/>
            <person name="Maru K."/>
            <person name="Matthews C."/>
            <person name="McCusker W."/>
            <person name="McDonough S."/>
            <person name="Mehta T."/>
            <person name="Meldrim J."/>
            <person name="Meneus L."/>
            <person name="Mihai O."/>
            <person name="Mihalev A."/>
            <person name="Mihova T."/>
            <person name="Mittelman R."/>
            <person name="Mlenga V."/>
            <person name="Montmayeur A."/>
            <person name="Mulrain L."/>
            <person name="Navidi A."/>
            <person name="Naylor J."/>
            <person name="Negash T."/>
            <person name="Nguyen T."/>
            <person name="Nguyen N."/>
            <person name="Nicol R."/>
            <person name="Norbu C."/>
            <person name="Norbu N."/>
            <person name="Novod N."/>
            <person name="O'Neill B."/>
            <person name="Osman S."/>
            <person name="Markiewicz E."/>
            <person name="Oyono O.L."/>
            <person name="Patti C."/>
            <person name="Phunkhang P."/>
            <person name="Pierre F."/>
            <person name="Priest M."/>
            <person name="Raghuraman S."/>
            <person name="Rege F."/>
            <person name="Reyes R."/>
            <person name="Rise C."/>
            <person name="Rogov P."/>
            <person name="Ross K."/>
            <person name="Ryan E."/>
            <person name="Settipalli S."/>
            <person name="Shea T."/>
            <person name="Sherpa N."/>
            <person name="Shi L."/>
            <person name="Shih D."/>
            <person name="Sparrow T."/>
            <person name="Spaulding J."/>
            <person name="Stalker J."/>
            <person name="Stange-Thomann N."/>
            <person name="Stavropoulos S."/>
            <person name="Stone C."/>
            <person name="Strader C."/>
            <person name="Tesfaye S."/>
            <person name="Thomson T."/>
            <person name="Thoulutsang Y."/>
            <person name="Thoulutsang D."/>
            <person name="Topham K."/>
            <person name="Topping I."/>
            <person name="Tsamla T."/>
            <person name="Vassiliev H."/>
            <person name="Vo A."/>
            <person name="Wangchuk T."/>
            <person name="Wangdi T."/>
            <person name="Weiand M."/>
            <person name="Wilkinson J."/>
            <person name="Wilson A."/>
            <person name="Yadav S."/>
            <person name="Young G."/>
            <person name="Yu Q."/>
            <person name="Zembek L."/>
            <person name="Zhong D."/>
            <person name="Zimmer A."/>
            <person name="Zwirko Z."/>
            <person name="Jaffe D.B."/>
            <person name="Alvarez P."/>
            <person name="Brockman W."/>
            <person name="Butler J."/>
            <person name="Chin C."/>
            <person name="Gnerre S."/>
            <person name="Grabherr M."/>
            <person name="Kleber M."/>
            <person name="Mauceli E."/>
            <person name="MacCallum I."/>
        </authorList>
    </citation>
    <scope>NUCLEOTIDE SEQUENCE [LARGE SCALE GENOMIC DNA]</scope>
    <source>
        <strain evidence="6">Tucson 15010-1051.87</strain>
    </source>
</reference>
<keyword evidence="6" id="KW-1185">Reference proteome</keyword>
<evidence type="ECO:0000313" key="6">
    <source>
        <dbReference type="Proteomes" id="UP000008792"/>
    </source>
</evidence>
<dbReference type="CDD" id="cd00034">
    <property type="entry name" value="CSD"/>
    <property type="match status" value="1"/>
</dbReference>
<dbReference type="HOGENOM" id="CLU_1751635_0_0_1"/>
<proteinExistence type="predicted"/>
<feature type="compositionally biased region" description="Low complexity" evidence="3">
    <location>
        <begin position="42"/>
        <end position="65"/>
    </location>
</feature>
<feature type="domain" description="Chromo shadow" evidence="4">
    <location>
        <begin position="124"/>
        <end position="186"/>
    </location>
</feature>
<feature type="region of interest" description="Disordered" evidence="3">
    <location>
        <begin position="42"/>
        <end position="95"/>
    </location>
</feature>
<dbReference type="GO" id="GO:0005634">
    <property type="term" value="C:nucleus"/>
    <property type="evidence" value="ECO:0007669"/>
    <property type="project" value="UniProtKB-SubCell"/>
</dbReference>
<dbReference type="Proteomes" id="UP000008792">
    <property type="component" value="Unassembled WGS sequence"/>
</dbReference>
<dbReference type="Gene3D" id="2.40.50.40">
    <property type="match status" value="1"/>
</dbReference>
<keyword evidence="2" id="KW-0539">Nucleus</keyword>
<evidence type="ECO:0000256" key="2">
    <source>
        <dbReference type="ARBA" id="ARBA00023242"/>
    </source>
</evidence>
<evidence type="ECO:0000256" key="3">
    <source>
        <dbReference type="SAM" id="MobiDB-lite"/>
    </source>
</evidence>
<evidence type="ECO:0000259" key="4">
    <source>
        <dbReference type="SMART" id="SM00300"/>
    </source>
</evidence>
<dbReference type="AlphaFoldDB" id="B4LPK4"/>
<dbReference type="InParanoid" id="B4LPK4"/>
<dbReference type="EMBL" id="CH940648">
    <property type="protein sequence ID" value="EDW60242.2"/>
    <property type="molecule type" value="Genomic_DNA"/>
</dbReference>
<protein>
    <submittedName>
        <fullName evidence="5">Heterochromatin protein 1M chromoshadow domain</fullName>
    </submittedName>
</protein>
<accession>B4LPK4</accession>
<sequence length="187" mass="20588">MCWAGEIVWKRAPAKMGKKKNLHAQIYGKAYKPAPVKKMLANAQAAAPQRPGAADSTAAVPIAEGAPPPPARPAPRQRGRPRKNPLAPDAAMKREDSVNNTNAIVKVLLRSLKDHNKPMATVNNGFARGLKPDTIVAGFRHEGQLMFAVKFKNRKLPELISSMELKLRAPSLLIQYYVTNLQYPHNE</sequence>
<evidence type="ECO:0000256" key="1">
    <source>
        <dbReference type="ARBA" id="ARBA00004123"/>
    </source>
</evidence>
<dbReference type="STRING" id="7244.B4LPK4"/>
<dbReference type="GO" id="GO:0005694">
    <property type="term" value="C:chromosome"/>
    <property type="evidence" value="ECO:0007669"/>
    <property type="project" value="UniProtKB-ARBA"/>
</dbReference>
<dbReference type="InterPro" id="IPR008251">
    <property type="entry name" value="Chromo_shadow_dom"/>
</dbReference>
<gene>
    <name evidence="5" type="primary">Dvir\HP1Mcsd</name>
    <name evidence="5" type="ORF">Dvir_GJ20974</name>
</gene>
<dbReference type="InterPro" id="IPR016197">
    <property type="entry name" value="Chromo-like_dom_sf"/>
</dbReference>
<organism evidence="5 6">
    <name type="scientific">Drosophila virilis</name>
    <name type="common">Fruit fly</name>
    <dbReference type="NCBI Taxonomy" id="7244"/>
    <lineage>
        <taxon>Eukaryota</taxon>
        <taxon>Metazoa</taxon>
        <taxon>Ecdysozoa</taxon>
        <taxon>Arthropoda</taxon>
        <taxon>Hexapoda</taxon>
        <taxon>Insecta</taxon>
        <taxon>Pterygota</taxon>
        <taxon>Neoptera</taxon>
        <taxon>Endopterygota</taxon>
        <taxon>Diptera</taxon>
        <taxon>Brachycera</taxon>
        <taxon>Muscomorpha</taxon>
        <taxon>Ephydroidea</taxon>
        <taxon>Drosophilidae</taxon>
        <taxon>Drosophila</taxon>
    </lineage>
</organism>
<dbReference type="SMART" id="SM00300">
    <property type="entry name" value="ChSh"/>
    <property type="match status" value="1"/>
</dbReference>
<evidence type="ECO:0000313" key="5">
    <source>
        <dbReference type="EMBL" id="EDW60242.2"/>
    </source>
</evidence>